<dbReference type="GO" id="GO:0006606">
    <property type="term" value="P:protein import into nucleus"/>
    <property type="evidence" value="ECO:0007669"/>
    <property type="project" value="InterPro"/>
</dbReference>
<dbReference type="AlphaFoldDB" id="A0AAD4TDC8"/>
<dbReference type="Proteomes" id="UP001202328">
    <property type="component" value="Unassembled WGS sequence"/>
</dbReference>
<dbReference type="Pfam" id="PF01749">
    <property type="entry name" value="IBB"/>
    <property type="match status" value="1"/>
</dbReference>
<dbReference type="InterPro" id="IPR000225">
    <property type="entry name" value="Armadillo"/>
</dbReference>
<dbReference type="SMART" id="SM00185">
    <property type="entry name" value="ARM"/>
    <property type="match status" value="8"/>
</dbReference>
<evidence type="ECO:0000313" key="11">
    <source>
        <dbReference type="Proteomes" id="UP001202328"/>
    </source>
</evidence>
<dbReference type="PROSITE" id="PS50176">
    <property type="entry name" value="ARM_REPEAT"/>
    <property type="match status" value="1"/>
</dbReference>
<dbReference type="InterPro" id="IPR036975">
    <property type="entry name" value="Importin-a_IBB_sf"/>
</dbReference>
<dbReference type="Pfam" id="PF00514">
    <property type="entry name" value="Arm"/>
    <property type="match status" value="8"/>
</dbReference>
<dbReference type="PROSITE" id="PS51214">
    <property type="entry name" value="IBB"/>
    <property type="match status" value="1"/>
</dbReference>
<name>A0AAD4TDC8_9MAGN</name>
<evidence type="ECO:0000256" key="2">
    <source>
        <dbReference type="ARBA" id="ARBA00010394"/>
    </source>
</evidence>
<feature type="domain" description="IBB" evidence="9">
    <location>
        <begin position="4"/>
        <end position="66"/>
    </location>
</feature>
<evidence type="ECO:0000256" key="5">
    <source>
        <dbReference type="ARBA" id="ARBA00022927"/>
    </source>
</evidence>
<evidence type="ECO:0000256" key="4">
    <source>
        <dbReference type="ARBA" id="ARBA00022737"/>
    </source>
</evidence>
<dbReference type="InterPro" id="IPR011989">
    <property type="entry name" value="ARM-like"/>
</dbReference>
<evidence type="ECO:0000313" key="10">
    <source>
        <dbReference type="EMBL" id="KAI3951737.1"/>
    </source>
</evidence>
<evidence type="ECO:0000256" key="7">
    <source>
        <dbReference type="PROSITE-ProRule" id="PRU00259"/>
    </source>
</evidence>
<dbReference type="GO" id="GO:0005635">
    <property type="term" value="C:nuclear envelope"/>
    <property type="evidence" value="ECO:0007669"/>
    <property type="project" value="UniProtKB-SubCell"/>
</dbReference>
<keyword evidence="11" id="KW-1185">Reference proteome</keyword>
<evidence type="ECO:0000256" key="8">
    <source>
        <dbReference type="SAM" id="MobiDB-lite"/>
    </source>
</evidence>
<dbReference type="FunFam" id="1.25.10.10:FF:000021">
    <property type="entry name" value="Importin subunit alpha"/>
    <property type="match status" value="1"/>
</dbReference>
<evidence type="ECO:0000256" key="1">
    <source>
        <dbReference type="ARBA" id="ARBA00004259"/>
    </source>
</evidence>
<feature type="repeat" description="ARM" evidence="7">
    <location>
        <begin position="177"/>
        <end position="219"/>
    </location>
</feature>
<evidence type="ECO:0000256" key="3">
    <source>
        <dbReference type="ARBA" id="ARBA00022448"/>
    </source>
</evidence>
<keyword evidence="4" id="KW-0677">Repeat</keyword>
<dbReference type="InterPro" id="IPR002652">
    <property type="entry name" value="Importin-a_IBB"/>
</dbReference>
<proteinExistence type="inferred from homology"/>
<protein>
    <recommendedName>
        <fullName evidence="6">Importin subunit alpha</fullName>
    </recommendedName>
</protein>
<dbReference type="SUPFAM" id="SSF48371">
    <property type="entry name" value="ARM repeat"/>
    <property type="match status" value="1"/>
</dbReference>
<gene>
    <name evidence="10" type="ORF">MKW98_013795</name>
</gene>
<dbReference type="GO" id="GO:0005737">
    <property type="term" value="C:cytoplasm"/>
    <property type="evidence" value="ECO:0007669"/>
    <property type="project" value="InterPro"/>
</dbReference>
<feature type="region of interest" description="Disordered" evidence="8">
    <location>
        <begin position="44"/>
        <end position="70"/>
    </location>
</feature>
<accession>A0AAD4TDC8</accession>
<keyword evidence="3 6" id="KW-0813">Transport</keyword>
<comment type="subcellular location">
    <subcellularLocation>
        <location evidence="1">Nucleus envelope</location>
    </subcellularLocation>
</comment>
<dbReference type="EMBL" id="JAJJMB010002379">
    <property type="protein sequence ID" value="KAI3951737.1"/>
    <property type="molecule type" value="Genomic_DNA"/>
</dbReference>
<evidence type="ECO:0000256" key="6">
    <source>
        <dbReference type="PIRNR" id="PIRNR005673"/>
    </source>
</evidence>
<feature type="compositionally biased region" description="Polar residues" evidence="8">
    <location>
        <begin position="60"/>
        <end position="70"/>
    </location>
</feature>
<dbReference type="PANTHER" id="PTHR23316">
    <property type="entry name" value="IMPORTIN ALPHA"/>
    <property type="match status" value="1"/>
</dbReference>
<keyword evidence="5 6" id="KW-0653">Protein transport</keyword>
<sequence length="554" mass="62165">MPLRPPTTPLGVGRREMMMRKNSYKSGMDIDGGRRRREENLVEIRKNKREDNLNKKRRQQQPSLLTASGFDGNQQRYEEQFVGFSESDQLDIIRAMVGDLWSVYPEAQLESTTKFRKLLSLPRDPPIDKVIKAGVVPRFVGFLARNDLPQLQFEAAWALTNIAAGTSEHTRVVIQHSAVPKLVQLLSSGNADVREQALWALGNVAGDSPSCRDYVLSQGTLVPLLSQFSKHSKESMLRTATWTLSNLCRGEPAVSFEQVKLALPVLQHLIHSSDEEILTDACWALSHISRDRIEAMIEAGVCSRLVNLLLHPSPTVCTPSLRTIGNIVTGNDEQTQVLIDYQVLSCFHQLLTQNYSKNIKRETCWAISNISAGNVDQIQAVIEANIIGPVLHLLWHAEFETKKEAAWAIANALCVAVNEQIRYLVEQGCISPLCNLLTCPDPKIVMICLEGLENILKVGESDKESGKTNGDNIYAEMIDECEGLDKIEALQSHDNNDIYEKSVYILETYWGSFSEEEDEEDDVQDRFDFGTFPEPLSHSIEFPPGFFISKHAVQ</sequence>
<dbReference type="Pfam" id="PF16186">
    <property type="entry name" value="Arm_3"/>
    <property type="match status" value="1"/>
</dbReference>
<dbReference type="InterPro" id="IPR032413">
    <property type="entry name" value="Arm_3"/>
</dbReference>
<comment type="similarity">
    <text evidence="2 6">Belongs to the importin alpha family.</text>
</comment>
<dbReference type="GO" id="GO:0061608">
    <property type="term" value="F:nuclear import signal receptor activity"/>
    <property type="evidence" value="ECO:0007669"/>
    <property type="project" value="InterPro"/>
</dbReference>
<dbReference type="Gene3D" id="1.20.5.690">
    <property type="entry name" value="Importin-alpha, importin-beta-binding domain"/>
    <property type="match status" value="1"/>
</dbReference>
<dbReference type="InterPro" id="IPR016024">
    <property type="entry name" value="ARM-type_fold"/>
</dbReference>
<dbReference type="Gene3D" id="1.25.10.10">
    <property type="entry name" value="Leucine-rich Repeat Variant"/>
    <property type="match status" value="1"/>
</dbReference>
<dbReference type="PIRSF" id="PIRSF005673">
    <property type="entry name" value="Importin_alpha"/>
    <property type="match status" value="1"/>
</dbReference>
<comment type="caution">
    <text evidence="10">The sequence shown here is derived from an EMBL/GenBank/DDBJ whole genome shotgun (WGS) entry which is preliminary data.</text>
</comment>
<reference evidence="10" key="1">
    <citation type="submission" date="2022-04" db="EMBL/GenBank/DDBJ databases">
        <title>A functionally conserved STORR gene fusion in Papaver species that diverged 16.8 million years ago.</title>
        <authorList>
            <person name="Catania T."/>
        </authorList>
    </citation>
    <scope>NUCLEOTIDE SEQUENCE</scope>
    <source>
        <strain evidence="10">S-188037</strain>
    </source>
</reference>
<feature type="compositionally biased region" description="Basic and acidic residues" evidence="8">
    <location>
        <begin position="44"/>
        <end position="54"/>
    </location>
</feature>
<evidence type="ECO:0000259" key="9">
    <source>
        <dbReference type="PROSITE" id="PS51214"/>
    </source>
</evidence>
<organism evidence="10 11">
    <name type="scientific">Papaver atlanticum</name>
    <dbReference type="NCBI Taxonomy" id="357466"/>
    <lineage>
        <taxon>Eukaryota</taxon>
        <taxon>Viridiplantae</taxon>
        <taxon>Streptophyta</taxon>
        <taxon>Embryophyta</taxon>
        <taxon>Tracheophyta</taxon>
        <taxon>Spermatophyta</taxon>
        <taxon>Magnoliopsida</taxon>
        <taxon>Ranunculales</taxon>
        <taxon>Papaveraceae</taxon>
        <taxon>Papaveroideae</taxon>
        <taxon>Papaver</taxon>
    </lineage>
</organism>
<dbReference type="InterPro" id="IPR024931">
    <property type="entry name" value="Importin_alpha"/>
</dbReference>
<dbReference type="FunFam" id="1.20.5.690:FF:000002">
    <property type="entry name" value="Importin subunit alpha"/>
    <property type="match status" value="1"/>
</dbReference>